<reference evidence="1" key="1">
    <citation type="submission" date="2014-11" db="EMBL/GenBank/DDBJ databases">
        <authorList>
            <person name="Amaro Gonzalez C."/>
        </authorList>
    </citation>
    <scope>NUCLEOTIDE SEQUENCE</scope>
</reference>
<dbReference type="EMBL" id="GBXM01012354">
    <property type="protein sequence ID" value="JAH96223.1"/>
    <property type="molecule type" value="Transcribed_RNA"/>
</dbReference>
<organism evidence="1">
    <name type="scientific">Anguilla anguilla</name>
    <name type="common">European freshwater eel</name>
    <name type="synonym">Muraena anguilla</name>
    <dbReference type="NCBI Taxonomy" id="7936"/>
    <lineage>
        <taxon>Eukaryota</taxon>
        <taxon>Metazoa</taxon>
        <taxon>Chordata</taxon>
        <taxon>Craniata</taxon>
        <taxon>Vertebrata</taxon>
        <taxon>Euteleostomi</taxon>
        <taxon>Actinopterygii</taxon>
        <taxon>Neopterygii</taxon>
        <taxon>Teleostei</taxon>
        <taxon>Anguilliformes</taxon>
        <taxon>Anguillidae</taxon>
        <taxon>Anguilla</taxon>
    </lineage>
</organism>
<reference evidence="1" key="2">
    <citation type="journal article" date="2015" name="Fish Shellfish Immunol.">
        <title>Early steps in the European eel (Anguilla anguilla)-Vibrio vulnificus interaction in the gills: Role of the RtxA13 toxin.</title>
        <authorList>
            <person name="Callol A."/>
            <person name="Pajuelo D."/>
            <person name="Ebbesson L."/>
            <person name="Teles M."/>
            <person name="MacKenzie S."/>
            <person name="Amaro C."/>
        </authorList>
    </citation>
    <scope>NUCLEOTIDE SEQUENCE</scope>
</reference>
<accession>A0A0E9X3H3</accession>
<sequence length="86" mass="9602">MDVIFLSHALSFKKNAQGASQSEKLFGRDKNVSVEHTGLNLWSLYRRFCGLSAVFCYRPPAGLLYVKHCYEVTGFDSARLVQASAV</sequence>
<protein>
    <submittedName>
        <fullName evidence="1">Uncharacterized protein</fullName>
    </submittedName>
</protein>
<name>A0A0E9X3H3_ANGAN</name>
<proteinExistence type="predicted"/>
<dbReference type="AlphaFoldDB" id="A0A0E9X3H3"/>
<evidence type="ECO:0000313" key="1">
    <source>
        <dbReference type="EMBL" id="JAH96223.1"/>
    </source>
</evidence>